<feature type="domain" description="Thiopeptide-type bacteriocin biosynthesis" evidence="2">
    <location>
        <begin position="766"/>
        <end position="1035"/>
    </location>
</feature>
<dbReference type="AlphaFoldDB" id="A0A848GSZ7"/>
<dbReference type="Pfam" id="PF04738">
    <property type="entry name" value="Lant_dehydr_N"/>
    <property type="match status" value="1"/>
</dbReference>
<sequence>MALSHTGFFLLRSPLYPVNRYRDVLEGSLQELADKNPLFLYALCIASGDLLKELERFLSDPASFNKKKTDKLRKSLYKYWVRACSRSTPYGLFAGCTTGTIGADTQLLLNDMKDAYQYVRLDMDYYTRICNHISQQPDISMALRYYPNNSLYKTGDKYRYAEYTINNNRRKYLLTAVEDSVFMTAIIREAAAGLTIAQIVQVIHEQDPSVTEEEATGFVRELIDSQLLIADTEPRITGEDNLQSLTDRLLSIPDASTFRDALLALQQLFRQQDFERSRLAAIHQQCETAFPVSIPKDLLQIDLFKTAQQCQLSETLVNDILSQIHRLMALCLGYTKGQTEMSSFMTRFMERYESQEVPLNLVLDGETGIGYGAAIENTVHTPFVEDVAGASASENQTVNWSPLQQLGLDKYEQFLQQDLTEVAITDEDLQKLGDPETVPMARSCYLFGSLLGSSAETADKGDYRFALNSMGGPSAANLLGRFCNGDEVLTEKVKTILDEEAAAYPDLVIAEVVHFPEARAANVLIRPTLRPYEIPYIGVAGTSEEFRIPVADIMVSVRQNEVILRSKRLNKRILPRLSSAHNYGYNSLPIYKFLCDLQHQSLISFLHWDWGVFANRKRLPRVVYKNIILSRATWTLTSKEVEHLGDDADANLRFFDQYREQQKMPDKVLLAEADNELLLDLTAPAAIGLLIDHVKKMTSVKLKECLLAEESGIVRDTDNGAYAHEVLIPMRSVPVAEKPGDKPRPVVATAAPVQLPERSFAPGSEWLYVKVYCGFRVAEELLATWFAEQLPQWQEDGLFEEFFFLRYGDPLPHIRLRFRNSQHPGHNDEILHRIQNGLQPLVDNGQVSKIQCDTYIREIERYGAATMEISEQLFSADSLAVLGVVSMLEGAEGETYRWRMALRGTDMLLEDFGLTPTERKQLLAGLREGFAAEFGGAKAQHKPLNDKYRKHQQEIASFLRAENDEANEISDAVDFFRQRSAITAPLAQQIRQHYQNDNRYFDILASHIHMFLNRIFVAKQRKHEMVIYHFLEKYYLSQLAMEATLK</sequence>
<evidence type="ECO:0000259" key="1">
    <source>
        <dbReference type="Pfam" id="PF04738"/>
    </source>
</evidence>
<organism evidence="3 4">
    <name type="scientific">Chitinophaga fulva</name>
    <dbReference type="NCBI Taxonomy" id="2728842"/>
    <lineage>
        <taxon>Bacteria</taxon>
        <taxon>Pseudomonadati</taxon>
        <taxon>Bacteroidota</taxon>
        <taxon>Chitinophagia</taxon>
        <taxon>Chitinophagales</taxon>
        <taxon>Chitinophagaceae</taxon>
        <taxon>Chitinophaga</taxon>
    </lineage>
</organism>
<accession>A0A848GSZ7</accession>
<dbReference type="RefSeq" id="WP_169227711.1">
    <property type="nucleotide sequence ID" value="NZ_JABBGC010000003.1"/>
</dbReference>
<comment type="caution">
    <text evidence="3">The sequence shown here is derived from an EMBL/GenBank/DDBJ whole genome shotgun (WGS) entry which is preliminary data.</text>
</comment>
<dbReference type="EMBL" id="JABBGC010000003">
    <property type="protein sequence ID" value="NML40621.1"/>
    <property type="molecule type" value="Genomic_DNA"/>
</dbReference>
<evidence type="ECO:0000313" key="3">
    <source>
        <dbReference type="EMBL" id="NML40621.1"/>
    </source>
</evidence>
<dbReference type="Pfam" id="PF14028">
    <property type="entry name" value="Lant_dehydr_C"/>
    <property type="match status" value="1"/>
</dbReference>
<dbReference type="NCBIfam" id="TIGR03891">
    <property type="entry name" value="thiopep_ocin"/>
    <property type="match status" value="1"/>
</dbReference>
<protein>
    <submittedName>
        <fullName evidence="3">Lantibiotic dehydratase</fullName>
    </submittedName>
</protein>
<dbReference type="InterPro" id="IPR006827">
    <property type="entry name" value="Lant_deHydtase_N"/>
</dbReference>
<dbReference type="Proteomes" id="UP000583266">
    <property type="component" value="Unassembled WGS sequence"/>
</dbReference>
<evidence type="ECO:0000259" key="2">
    <source>
        <dbReference type="Pfam" id="PF14028"/>
    </source>
</evidence>
<dbReference type="InterPro" id="IPR023809">
    <property type="entry name" value="Thiopep_bacteriocin_synth_dom"/>
</dbReference>
<gene>
    <name evidence="3" type="ORF">HHL17_25720</name>
</gene>
<evidence type="ECO:0000313" key="4">
    <source>
        <dbReference type="Proteomes" id="UP000583266"/>
    </source>
</evidence>
<name>A0A848GSZ7_9BACT</name>
<reference evidence="3 4" key="1">
    <citation type="submission" date="2020-04" db="EMBL/GenBank/DDBJ databases">
        <title>Chitinophaga sp. G-6-1-13 sp. nov., isolated from soil.</title>
        <authorList>
            <person name="Dahal R.H."/>
            <person name="Chaudhary D.K."/>
        </authorList>
    </citation>
    <scope>NUCLEOTIDE SEQUENCE [LARGE SCALE GENOMIC DNA]</scope>
    <source>
        <strain evidence="3 4">G-6-1-13</strain>
    </source>
</reference>
<proteinExistence type="predicted"/>
<feature type="domain" description="Lantibiotic dehydratase N-terminal" evidence="1">
    <location>
        <begin position="36"/>
        <end position="690"/>
    </location>
</feature>
<keyword evidence="4" id="KW-1185">Reference proteome</keyword>